<gene>
    <name evidence="1" type="ORF">F5148DRAFT_941609</name>
</gene>
<reference evidence="1" key="1">
    <citation type="submission" date="2021-03" db="EMBL/GenBank/DDBJ databases">
        <title>Evolutionary priming and transition to the ectomycorrhizal habit in an iconic lineage of mushroom-forming fungi: is preadaptation a requirement?</title>
        <authorList>
            <consortium name="DOE Joint Genome Institute"/>
            <person name="Looney B.P."/>
            <person name="Miyauchi S."/>
            <person name="Morin E."/>
            <person name="Drula E."/>
            <person name="Courty P.E."/>
            <person name="Chicoki N."/>
            <person name="Fauchery L."/>
            <person name="Kohler A."/>
            <person name="Kuo A."/>
            <person name="LaButti K."/>
            <person name="Pangilinan J."/>
            <person name="Lipzen A."/>
            <person name="Riley R."/>
            <person name="Andreopoulos W."/>
            <person name="He G."/>
            <person name="Johnson J."/>
            <person name="Barry K.W."/>
            <person name="Grigoriev I.V."/>
            <person name="Nagy L."/>
            <person name="Hibbett D."/>
            <person name="Henrissat B."/>
            <person name="Matheny P.B."/>
            <person name="Labbe J."/>
            <person name="Martin A.F."/>
        </authorList>
    </citation>
    <scope>NUCLEOTIDE SEQUENCE</scope>
    <source>
        <strain evidence="1">BPL698</strain>
    </source>
</reference>
<dbReference type="EMBL" id="JAGFNK010000099">
    <property type="protein sequence ID" value="KAI9508166.1"/>
    <property type="molecule type" value="Genomic_DNA"/>
</dbReference>
<organism evidence="1 2">
    <name type="scientific">Russula earlei</name>
    <dbReference type="NCBI Taxonomy" id="71964"/>
    <lineage>
        <taxon>Eukaryota</taxon>
        <taxon>Fungi</taxon>
        <taxon>Dikarya</taxon>
        <taxon>Basidiomycota</taxon>
        <taxon>Agaricomycotina</taxon>
        <taxon>Agaricomycetes</taxon>
        <taxon>Russulales</taxon>
        <taxon>Russulaceae</taxon>
        <taxon>Russula</taxon>
    </lineage>
</organism>
<keyword evidence="2" id="KW-1185">Reference proteome</keyword>
<evidence type="ECO:0000313" key="1">
    <source>
        <dbReference type="EMBL" id="KAI9508166.1"/>
    </source>
</evidence>
<proteinExistence type="predicted"/>
<sequence>MPLPPSCAYDYINFGPPFDHSDADLILRPSPVSMLEQAGENRAIVTQFRVYQTILTIASPVFKILLSNTSESLDKKLGITRETYDNLPVLCLAEDRDTWHSLLTAIYPIDVVPPRSLDDILKTCGAAKKYNMPSALTRIRAHSSLAPVLTRQDAFRTYALAFNEGLKEEALEAALWTLSLPQTIEFYGDDLSIASGPALYTLWRHREKALKAIKIGIEECKEDVGDLRW</sequence>
<protein>
    <submittedName>
        <fullName evidence="1">Uncharacterized protein</fullName>
    </submittedName>
</protein>
<accession>A0ACC0U935</accession>
<name>A0ACC0U935_9AGAM</name>
<comment type="caution">
    <text evidence="1">The sequence shown here is derived from an EMBL/GenBank/DDBJ whole genome shotgun (WGS) entry which is preliminary data.</text>
</comment>
<dbReference type="Proteomes" id="UP001207468">
    <property type="component" value="Unassembled WGS sequence"/>
</dbReference>
<evidence type="ECO:0000313" key="2">
    <source>
        <dbReference type="Proteomes" id="UP001207468"/>
    </source>
</evidence>